<evidence type="ECO:0000313" key="1">
    <source>
        <dbReference type="EMBL" id="SVE18757.1"/>
    </source>
</evidence>
<accession>A0A383BF51</accession>
<protein>
    <submittedName>
        <fullName evidence="1">Uncharacterized protein</fullName>
    </submittedName>
</protein>
<gene>
    <name evidence="1" type="ORF">METZ01_LOCUS471611</name>
</gene>
<reference evidence="1" key="1">
    <citation type="submission" date="2018-05" db="EMBL/GenBank/DDBJ databases">
        <authorList>
            <person name="Lanie J.A."/>
            <person name="Ng W.-L."/>
            <person name="Kazmierczak K.M."/>
            <person name="Andrzejewski T.M."/>
            <person name="Davidsen T.M."/>
            <person name="Wayne K.J."/>
            <person name="Tettelin H."/>
            <person name="Glass J.I."/>
            <person name="Rusch D."/>
            <person name="Podicherti R."/>
            <person name="Tsui H.-C.T."/>
            <person name="Winkler M.E."/>
        </authorList>
    </citation>
    <scope>NUCLEOTIDE SEQUENCE</scope>
</reference>
<dbReference type="AlphaFoldDB" id="A0A383BF51"/>
<feature type="non-terminal residue" evidence="1">
    <location>
        <position position="246"/>
    </location>
</feature>
<name>A0A383BF51_9ZZZZ</name>
<sequence length="246" mass="24406">MASLAITNDGTGITVATMYEAGTLSATGGGGSGFAGTYTISPTLGIASITGDAGVAGQNTGTVAWTTSGGGGSGATGTAIYSSGGHVTSWTVTNAGSGYTSTVGLTIIPAQYEWNDPGQISITIDGVNGTINGTSITNAGVGYTTAPTIVISDTGGVGGVITPTLTSPGATPAPLNAAKTNAKDAWTVRGSADLPPWGGTYILRKTYLNRTEEGSLSTAIEGSSGNATTSNPRRKTIDYFVRPVRP</sequence>
<proteinExistence type="predicted"/>
<dbReference type="EMBL" id="UINC01200048">
    <property type="protein sequence ID" value="SVE18757.1"/>
    <property type="molecule type" value="Genomic_DNA"/>
</dbReference>
<organism evidence="1">
    <name type="scientific">marine metagenome</name>
    <dbReference type="NCBI Taxonomy" id="408172"/>
    <lineage>
        <taxon>unclassified sequences</taxon>
        <taxon>metagenomes</taxon>
        <taxon>ecological metagenomes</taxon>
    </lineage>
</organism>